<evidence type="ECO:0000313" key="3">
    <source>
        <dbReference type="Proteomes" id="UP000289708"/>
    </source>
</evidence>
<evidence type="ECO:0000313" key="2">
    <source>
        <dbReference type="EMBL" id="RXF72105.1"/>
    </source>
</evidence>
<protein>
    <submittedName>
        <fullName evidence="2">Uncharacterized protein</fullName>
    </submittedName>
</protein>
<keyword evidence="3" id="KW-1185">Reference proteome</keyword>
<dbReference type="RefSeq" id="WP_128778272.1">
    <property type="nucleotide sequence ID" value="NZ_RYFI01000014.1"/>
</dbReference>
<dbReference type="Proteomes" id="UP000289708">
    <property type="component" value="Unassembled WGS sequence"/>
</dbReference>
<organism evidence="2 3">
    <name type="scientific">Hansschlegelia zhihuaiae</name>
    <dbReference type="NCBI Taxonomy" id="405005"/>
    <lineage>
        <taxon>Bacteria</taxon>
        <taxon>Pseudomonadati</taxon>
        <taxon>Pseudomonadota</taxon>
        <taxon>Alphaproteobacteria</taxon>
        <taxon>Hyphomicrobiales</taxon>
        <taxon>Methylopilaceae</taxon>
        <taxon>Hansschlegelia</taxon>
    </lineage>
</organism>
<name>A0A4Q0MFM9_9HYPH</name>
<reference evidence="2 3" key="1">
    <citation type="submission" date="2018-12" db="EMBL/GenBank/DDBJ databases">
        <title>bacterium Hansschlegelia zhihuaiae S113.</title>
        <authorList>
            <person name="He J."/>
        </authorList>
    </citation>
    <scope>NUCLEOTIDE SEQUENCE [LARGE SCALE GENOMIC DNA]</scope>
    <source>
        <strain evidence="2 3">S 113</strain>
    </source>
</reference>
<proteinExistence type="predicted"/>
<accession>A0A4Q0MFM9</accession>
<dbReference type="EMBL" id="RYFI01000014">
    <property type="protein sequence ID" value="RXF72105.1"/>
    <property type="molecule type" value="Genomic_DNA"/>
</dbReference>
<sequence>MTLLEEPRTREEMAARHRAARDRMERAGRRHVAERRVPPFARMNAAGGPYAPEDVLDLVAGALAGGRSDPQFRAAGAYWLFGFTDLAPLCVAQALGLRGTTEAVDLMRAYARMSGLPAIDLRGET</sequence>
<comment type="caution">
    <text evidence="2">The sequence shown here is derived from an EMBL/GenBank/DDBJ whole genome shotgun (WGS) entry which is preliminary data.</text>
</comment>
<feature type="compositionally biased region" description="Basic and acidic residues" evidence="1">
    <location>
        <begin position="1"/>
        <end position="27"/>
    </location>
</feature>
<feature type="region of interest" description="Disordered" evidence="1">
    <location>
        <begin position="1"/>
        <end position="33"/>
    </location>
</feature>
<evidence type="ECO:0000256" key="1">
    <source>
        <dbReference type="SAM" id="MobiDB-lite"/>
    </source>
</evidence>
<dbReference type="AlphaFoldDB" id="A0A4Q0MFM9"/>
<gene>
    <name evidence="2" type="ORF">EK403_14950</name>
</gene>